<name>A0AAD4QS75_9BILA</name>
<dbReference type="EMBL" id="JAKKPZ010000422">
    <property type="protein sequence ID" value="KAI1695251.1"/>
    <property type="molecule type" value="Genomic_DNA"/>
</dbReference>
<reference evidence="3" key="1">
    <citation type="submission" date="2022-01" db="EMBL/GenBank/DDBJ databases">
        <title>Genome Sequence Resource for Two Populations of Ditylenchus destructor, the Migratory Endoparasitic Phytonematode.</title>
        <authorList>
            <person name="Zhang H."/>
            <person name="Lin R."/>
            <person name="Xie B."/>
        </authorList>
    </citation>
    <scope>NUCLEOTIDE SEQUENCE</scope>
    <source>
        <strain evidence="3">BazhouSP</strain>
    </source>
</reference>
<evidence type="ECO:0000313" key="3">
    <source>
        <dbReference type="EMBL" id="KAI1695254.1"/>
    </source>
</evidence>
<sequence>MPIVYIPMLGTMLLNPHHGYIDDPEGKLTISGMPGLVYLCMNKSVRSSISAAILPRAKRIATFGATGQVITGNVTTGNLSSSKDTRKYEQEVDVA</sequence>
<dbReference type="Proteomes" id="UP001201812">
    <property type="component" value="Unassembled WGS sequence"/>
</dbReference>
<proteinExistence type="predicted"/>
<accession>A0AAD4QS75</accession>
<organism evidence="3 4">
    <name type="scientific">Ditylenchus destructor</name>
    <dbReference type="NCBI Taxonomy" id="166010"/>
    <lineage>
        <taxon>Eukaryota</taxon>
        <taxon>Metazoa</taxon>
        <taxon>Ecdysozoa</taxon>
        <taxon>Nematoda</taxon>
        <taxon>Chromadorea</taxon>
        <taxon>Rhabditida</taxon>
        <taxon>Tylenchina</taxon>
        <taxon>Tylenchomorpha</taxon>
        <taxon>Sphaerularioidea</taxon>
        <taxon>Anguinidae</taxon>
        <taxon>Anguininae</taxon>
        <taxon>Ditylenchus</taxon>
    </lineage>
</organism>
<dbReference type="AlphaFoldDB" id="A0AAD4QS75"/>
<keyword evidence="4" id="KW-1185">Reference proteome</keyword>
<feature type="region of interest" description="Disordered" evidence="1">
    <location>
        <begin position="74"/>
        <end position="95"/>
    </location>
</feature>
<protein>
    <submittedName>
        <fullName evidence="3">Uncharacterized protein</fullName>
    </submittedName>
</protein>
<gene>
    <name evidence="2" type="ORF">DdX_19680</name>
    <name evidence="3" type="ORF">DdX_19683</name>
</gene>
<evidence type="ECO:0000256" key="1">
    <source>
        <dbReference type="SAM" id="MobiDB-lite"/>
    </source>
</evidence>
<evidence type="ECO:0000313" key="4">
    <source>
        <dbReference type="Proteomes" id="UP001201812"/>
    </source>
</evidence>
<comment type="caution">
    <text evidence="3">The sequence shown here is derived from an EMBL/GenBank/DDBJ whole genome shotgun (WGS) entry which is preliminary data.</text>
</comment>
<dbReference type="EMBL" id="JAKKPZ010000422">
    <property type="protein sequence ID" value="KAI1695254.1"/>
    <property type="molecule type" value="Genomic_DNA"/>
</dbReference>
<feature type="compositionally biased region" description="Basic and acidic residues" evidence="1">
    <location>
        <begin position="83"/>
        <end position="95"/>
    </location>
</feature>
<evidence type="ECO:0000313" key="2">
    <source>
        <dbReference type="EMBL" id="KAI1695251.1"/>
    </source>
</evidence>